<evidence type="ECO:0000313" key="1">
    <source>
        <dbReference type="EMBL" id="MCC2220870.1"/>
    </source>
</evidence>
<dbReference type="RefSeq" id="WP_308731297.1">
    <property type="nucleotide sequence ID" value="NZ_JAJEQN010000008.1"/>
</dbReference>
<proteinExistence type="predicted"/>
<accession>A0AAE3JB33</accession>
<keyword evidence="2" id="KW-1185">Reference proteome</keyword>
<sequence length="76" mass="8590">MNPAKIFQLKASWDRFAAAHPKFPLFLRAVSDGNVMHEGTIAEITITTADGRKYETNLKLTANDLQLFDDVRQIVK</sequence>
<organism evidence="1 2">
    <name type="scientific">Anthropogastromicrobium aceti</name>
    <dbReference type="NCBI Taxonomy" id="2981768"/>
    <lineage>
        <taxon>Bacteria</taxon>
        <taxon>Bacillati</taxon>
        <taxon>Bacillota</taxon>
        <taxon>Clostridia</taxon>
        <taxon>Lachnospirales</taxon>
        <taxon>Lachnospiraceae</taxon>
        <taxon>Anthropogastromicrobium</taxon>
    </lineage>
</organism>
<protein>
    <submittedName>
        <fullName evidence="1">Uncharacterized protein</fullName>
    </submittedName>
</protein>
<reference evidence="1 2" key="1">
    <citation type="submission" date="2021-10" db="EMBL/GenBank/DDBJ databases">
        <title>Anaerobic single-cell dispensing facilitates the cultivation of human gut bacteria.</title>
        <authorList>
            <person name="Afrizal A."/>
        </authorList>
    </citation>
    <scope>NUCLEOTIDE SEQUENCE [LARGE SCALE GENOMIC DNA]</scope>
    <source>
        <strain evidence="1 2">CLA-AA-H224</strain>
    </source>
</reference>
<dbReference type="EMBL" id="JAJEQN010000008">
    <property type="protein sequence ID" value="MCC2220870.1"/>
    <property type="molecule type" value="Genomic_DNA"/>
</dbReference>
<dbReference type="AlphaFoldDB" id="A0AAE3JB33"/>
<name>A0AAE3JB33_9FIRM</name>
<gene>
    <name evidence="1" type="ORF">LKD48_04300</name>
</gene>
<dbReference type="Proteomes" id="UP001198200">
    <property type="component" value="Unassembled WGS sequence"/>
</dbReference>
<evidence type="ECO:0000313" key="2">
    <source>
        <dbReference type="Proteomes" id="UP001198200"/>
    </source>
</evidence>
<comment type="caution">
    <text evidence="1">The sequence shown here is derived from an EMBL/GenBank/DDBJ whole genome shotgun (WGS) entry which is preliminary data.</text>
</comment>